<proteinExistence type="predicted"/>
<reference evidence="2 3" key="1">
    <citation type="submission" date="2018-05" db="EMBL/GenBank/DDBJ databases">
        <title>Genomic Encyclopedia of Type Strains, Phase IV (KMG-IV): sequencing the most valuable type-strain genomes for metagenomic binning, comparative biology and taxonomic classification.</title>
        <authorList>
            <person name="Goeker M."/>
        </authorList>
    </citation>
    <scope>NUCLEOTIDE SEQUENCE [LARGE SCALE GENOMIC DNA]</scope>
    <source>
        <strain evidence="2 3">DSM 16791</strain>
    </source>
</reference>
<feature type="transmembrane region" description="Helical" evidence="1">
    <location>
        <begin position="369"/>
        <end position="402"/>
    </location>
</feature>
<dbReference type="AlphaFoldDB" id="A0A317PKK6"/>
<organism evidence="2 3">
    <name type="scientific">Hoeflea marina</name>
    <dbReference type="NCBI Taxonomy" id="274592"/>
    <lineage>
        <taxon>Bacteria</taxon>
        <taxon>Pseudomonadati</taxon>
        <taxon>Pseudomonadota</taxon>
        <taxon>Alphaproteobacteria</taxon>
        <taxon>Hyphomicrobiales</taxon>
        <taxon>Rhizobiaceae</taxon>
        <taxon>Hoeflea</taxon>
    </lineage>
</organism>
<sequence length="589" mass="62181">MEALHKPVAIAFAIFVLLTVIMHFFGYTDYIGSDNDDVMRLVEVRDLLGGQGWFDMTQYRLGMAEGTQMHWSRLVDLPIAGLILFFSAFFGQTLAEAAALFVWPLLTAVPILYGLALGARSLGGVVASTMGLVAAFLFVMGGSRFHPGSIDHTNVQLGIMAVIAACLVSPWQSPRAFAMAGFGAALAVAIGVETTPHVAVACILVALLWAWHGETMRASAGAFALVVALSLSGFFFLTVPPGHYSVVVCDALSTGFYALGVVGSGGLFLAVSLASRQSFAIRLASLGAVGAATGALALLIAPACLSNPLANLDPLLVTMWLNNVTEAQSVWSQFAIEPWTSAIFYAVPLLAMMVCAARVLRRERAQSHLVLFALIFVSYAITLIQVRGAVFANMLSFIPLAALVADLRDQARADPKNVRKGVLFAGAALASIPFVWGLAGLGLMRGYEAAIGRESDAVAVAEEPVCTDGTAMLPLSREPAGVVAAASNLGAPILRFTDHRVLSAPYHRNQAGMLAELQAGMAPPAAAETILRKAGVTLVAFCKSDPQVKNMSEAEPAGLYAHLGNGKIPGFLEPIPATMAKPLQIFRLR</sequence>
<feature type="transmembrane region" description="Helical" evidence="1">
    <location>
        <begin position="422"/>
        <end position="443"/>
    </location>
</feature>
<name>A0A317PKK6_9HYPH</name>
<accession>A0A317PKK6</accession>
<feature type="transmembrane region" description="Helical" evidence="1">
    <location>
        <begin position="122"/>
        <end position="141"/>
    </location>
</feature>
<keyword evidence="3" id="KW-1185">Reference proteome</keyword>
<gene>
    <name evidence="2" type="ORF">DFR52_103397</name>
</gene>
<feature type="transmembrane region" description="Helical" evidence="1">
    <location>
        <begin position="256"/>
        <end position="274"/>
    </location>
</feature>
<feature type="transmembrane region" description="Helical" evidence="1">
    <location>
        <begin position="71"/>
        <end position="90"/>
    </location>
</feature>
<comment type="caution">
    <text evidence="2">The sequence shown here is derived from an EMBL/GenBank/DDBJ whole genome shotgun (WGS) entry which is preliminary data.</text>
</comment>
<dbReference type="EMBL" id="QGTR01000003">
    <property type="protein sequence ID" value="PWW00195.1"/>
    <property type="molecule type" value="Genomic_DNA"/>
</dbReference>
<evidence type="ECO:0000313" key="3">
    <source>
        <dbReference type="Proteomes" id="UP000246352"/>
    </source>
</evidence>
<feature type="transmembrane region" description="Helical" evidence="1">
    <location>
        <begin position="339"/>
        <end position="357"/>
    </location>
</feature>
<protein>
    <recommendedName>
        <fullName evidence="4">4-amino-4-deoxy-L-arabinose transferase-like glycosyltransferase</fullName>
    </recommendedName>
</protein>
<feature type="transmembrane region" description="Helical" evidence="1">
    <location>
        <begin position="286"/>
        <end position="310"/>
    </location>
</feature>
<evidence type="ECO:0000256" key="1">
    <source>
        <dbReference type="SAM" id="Phobius"/>
    </source>
</evidence>
<keyword evidence="1" id="KW-0812">Transmembrane</keyword>
<feature type="transmembrane region" description="Helical" evidence="1">
    <location>
        <begin position="7"/>
        <end position="27"/>
    </location>
</feature>
<evidence type="ECO:0008006" key="4">
    <source>
        <dbReference type="Google" id="ProtNLM"/>
    </source>
</evidence>
<feature type="transmembrane region" description="Helical" evidence="1">
    <location>
        <begin position="177"/>
        <end position="210"/>
    </location>
</feature>
<feature type="transmembrane region" description="Helical" evidence="1">
    <location>
        <begin position="97"/>
        <end position="116"/>
    </location>
</feature>
<keyword evidence="1" id="KW-0472">Membrane</keyword>
<evidence type="ECO:0000313" key="2">
    <source>
        <dbReference type="EMBL" id="PWW00195.1"/>
    </source>
</evidence>
<dbReference type="Proteomes" id="UP000246352">
    <property type="component" value="Unassembled WGS sequence"/>
</dbReference>
<feature type="transmembrane region" description="Helical" evidence="1">
    <location>
        <begin position="153"/>
        <end position="171"/>
    </location>
</feature>
<keyword evidence="1" id="KW-1133">Transmembrane helix</keyword>
<feature type="transmembrane region" description="Helical" evidence="1">
    <location>
        <begin position="222"/>
        <end position="244"/>
    </location>
</feature>